<dbReference type="RefSeq" id="WP_266086791.1">
    <property type="nucleotide sequence ID" value="NZ_RKLV01000005.1"/>
</dbReference>
<dbReference type="CDD" id="cd02440">
    <property type="entry name" value="AdoMet_MTases"/>
    <property type="match status" value="1"/>
</dbReference>
<sequence>MEHVLLVGDQNTYLRRRGDRVELQEGVLDADDLEADYGATVETHIGEEFVVAQPDLNDIFDRLLEQRTQTISHKDAGYIVSRTGIGADSAVAEAGTGSGFLTLTLARSAREVRSYEVRDDHIASARRNIEKVGAGNVTVTQRDVKEEGFEADDNHLVVLDMKHPEDAVPEAAASTRNGGYVVCYCPVFEQVRDCADVFEDTSLRHAETVEVSRREWRVFPARPEPQTVPHTAFLTFARKL</sequence>
<accession>A0A9Q4C4G3</accession>
<dbReference type="SUPFAM" id="SSF53335">
    <property type="entry name" value="S-adenosyl-L-methionine-dependent methyltransferases"/>
    <property type="match status" value="1"/>
</dbReference>
<keyword evidence="8" id="KW-1185">Reference proteome</keyword>
<dbReference type="AlphaFoldDB" id="A0A9Q4C4G3"/>
<evidence type="ECO:0000256" key="3">
    <source>
        <dbReference type="ARBA" id="ARBA00022691"/>
    </source>
</evidence>
<dbReference type="PANTHER" id="PTHR12133">
    <property type="entry name" value="TRNA (ADENINE(58)-N(1))-METHYLTRANSFERASE"/>
    <property type="match status" value="1"/>
</dbReference>
<dbReference type="GO" id="GO:0031515">
    <property type="term" value="C:tRNA (m1A) methyltransferase complex"/>
    <property type="evidence" value="ECO:0007669"/>
    <property type="project" value="InterPro"/>
</dbReference>
<dbReference type="GO" id="GO:0030488">
    <property type="term" value="P:tRNA methylation"/>
    <property type="evidence" value="ECO:0007669"/>
    <property type="project" value="InterPro"/>
</dbReference>
<dbReference type="Pfam" id="PF08704">
    <property type="entry name" value="GCD14"/>
    <property type="match status" value="1"/>
</dbReference>
<feature type="domain" description="tRNA (adenine(58)-N(1))-methyltransferase catalytic subunit TRM61 C-terminal" evidence="6">
    <location>
        <begin position="62"/>
        <end position="218"/>
    </location>
</feature>
<evidence type="ECO:0000256" key="1">
    <source>
        <dbReference type="ARBA" id="ARBA00022603"/>
    </source>
</evidence>
<dbReference type="PANTHER" id="PTHR12133:SF1">
    <property type="entry name" value="TRNA (ADENINE(58)-N(1))-METHYLTRANSFERASE, MITOCHONDRIAL"/>
    <property type="match status" value="1"/>
</dbReference>
<dbReference type="InterPro" id="IPR049470">
    <property type="entry name" value="TRM61_C"/>
</dbReference>
<keyword evidence="3 5" id="KW-0949">S-adenosyl-L-methionine</keyword>
<feature type="binding site" evidence="5">
    <location>
        <begin position="98"/>
        <end position="101"/>
    </location>
    <ligand>
        <name>S-adenosyl-L-methionine</name>
        <dbReference type="ChEBI" id="CHEBI:59789"/>
    </ligand>
</feature>
<dbReference type="PROSITE" id="PS51620">
    <property type="entry name" value="SAM_TRM61"/>
    <property type="match status" value="1"/>
</dbReference>
<gene>
    <name evidence="7" type="ORF">EGH25_06255</name>
</gene>
<protein>
    <submittedName>
        <fullName evidence="7">Methyltransferase domain-containing protein</fullName>
    </submittedName>
</protein>
<keyword evidence="4" id="KW-0819">tRNA processing</keyword>
<evidence type="ECO:0000259" key="6">
    <source>
        <dbReference type="Pfam" id="PF08704"/>
    </source>
</evidence>
<dbReference type="PIRSF" id="PIRSF017269">
    <property type="entry name" value="GCD14"/>
    <property type="match status" value="1"/>
</dbReference>
<dbReference type="Gene3D" id="3.40.50.150">
    <property type="entry name" value="Vaccinia Virus protein VP39"/>
    <property type="match status" value="1"/>
</dbReference>
<organism evidence="7 8">
    <name type="scientific">Halorutilus salinus</name>
    <dbReference type="NCBI Taxonomy" id="2487751"/>
    <lineage>
        <taxon>Archaea</taxon>
        <taxon>Methanobacteriati</taxon>
        <taxon>Methanobacteriota</taxon>
        <taxon>Stenosarchaea group</taxon>
        <taxon>Halobacteria</taxon>
        <taxon>Halorutilales</taxon>
        <taxon>Halorutilaceae</taxon>
        <taxon>Halorutilus</taxon>
    </lineage>
</organism>
<dbReference type="Proteomes" id="UP001149411">
    <property type="component" value="Unassembled WGS sequence"/>
</dbReference>
<reference evidence="7" key="1">
    <citation type="submission" date="2022-09" db="EMBL/GenBank/DDBJ databases">
        <title>Haloadaptaus new haloarchaeum isolated from saline soil.</title>
        <authorList>
            <person name="Duran-Viseras A."/>
            <person name="Sanchez-Porro C."/>
            <person name="Ventosa A."/>
        </authorList>
    </citation>
    <scope>NUCLEOTIDE SEQUENCE</scope>
    <source>
        <strain evidence="7">F3-133</strain>
    </source>
</reference>
<feature type="binding site" evidence="5">
    <location>
        <position position="143"/>
    </location>
    <ligand>
        <name>S-adenosyl-L-methionine</name>
        <dbReference type="ChEBI" id="CHEBI:59789"/>
    </ligand>
</feature>
<evidence type="ECO:0000313" key="8">
    <source>
        <dbReference type="Proteomes" id="UP001149411"/>
    </source>
</evidence>
<feature type="binding site" evidence="5">
    <location>
        <position position="160"/>
    </location>
    <ligand>
        <name>S-adenosyl-L-methionine</name>
        <dbReference type="ChEBI" id="CHEBI:59789"/>
    </ligand>
</feature>
<evidence type="ECO:0000256" key="4">
    <source>
        <dbReference type="ARBA" id="ARBA00022694"/>
    </source>
</evidence>
<proteinExistence type="predicted"/>
<evidence type="ECO:0000313" key="7">
    <source>
        <dbReference type="EMBL" id="MCX2818951.1"/>
    </source>
</evidence>
<evidence type="ECO:0000256" key="2">
    <source>
        <dbReference type="ARBA" id="ARBA00022679"/>
    </source>
</evidence>
<keyword evidence="1 7" id="KW-0489">Methyltransferase</keyword>
<keyword evidence="2" id="KW-0808">Transferase</keyword>
<evidence type="ECO:0000256" key="5">
    <source>
        <dbReference type="PIRSR" id="PIRSR017269-1"/>
    </source>
</evidence>
<dbReference type="InterPro" id="IPR029063">
    <property type="entry name" value="SAM-dependent_MTases_sf"/>
</dbReference>
<name>A0A9Q4C4G3_9EURY</name>
<dbReference type="EMBL" id="RKLV01000005">
    <property type="protein sequence ID" value="MCX2818951.1"/>
    <property type="molecule type" value="Genomic_DNA"/>
</dbReference>
<dbReference type="GO" id="GO:0160107">
    <property type="term" value="F:tRNA (adenine(58)-N1)-methyltransferase activity"/>
    <property type="evidence" value="ECO:0007669"/>
    <property type="project" value="InterPro"/>
</dbReference>
<comment type="caution">
    <text evidence="7">The sequence shown here is derived from an EMBL/GenBank/DDBJ whole genome shotgun (WGS) entry which is preliminary data.</text>
</comment>
<feature type="binding site" evidence="5">
    <location>
        <position position="116"/>
    </location>
    <ligand>
        <name>S-adenosyl-L-methionine</name>
        <dbReference type="ChEBI" id="CHEBI:59789"/>
    </ligand>
</feature>
<feature type="binding site" evidence="5">
    <location>
        <position position="121"/>
    </location>
    <ligand>
        <name>S-adenosyl-L-methionine</name>
        <dbReference type="ChEBI" id="CHEBI:59789"/>
    </ligand>
</feature>
<dbReference type="InterPro" id="IPR014816">
    <property type="entry name" value="tRNA_MeTrfase_Gcd14"/>
</dbReference>